<keyword evidence="9" id="KW-0961">Cell wall biogenesis/degradation</keyword>
<evidence type="ECO:0000256" key="4">
    <source>
        <dbReference type="ARBA" id="ARBA00022692"/>
    </source>
</evidence>
<organism evidence="11 12">
    <name type="scientific">Aneurinibacillus soli</name>
    <dbReference type="NCBI Taxonomy" id="1500254"/>
    <lineage>
        <taxon>Bacteria</taxon>
        <taxon>Bacillati</taxon>
        <taxon>Bacillota</taxon>
        <taxon>Bacilli</taxon>
        <taxon>Bacillales</taxon>
        <taxon>Paenibacillaceae</taxon>
        <taxon>Aneurinibacillus group</taxon>
        <taxon>Aneurinibacillus</taxon>
    </lineage>
</organism>
<dbReference type="Pfam" id="PF00912">
    <property type="entry name" value="Transgly"/>
    <property type="match status" value="1"/>
</dbReference>
<dbReference type="GO" id="GO:0008360">
    <property type="term" value="P:regulation of cell shape"/>
    <property type="evidence" value="ECO:0007669"/>
    <property type="project" value="UniProtKB-KW"/>
</dbReference>
<dbReference type="Gene3D" id="1.10.3810.10">
    <property type="entry name" value="Biosynthetic peptidoglycan transglycosylase-like"/>
    <property type="match status" value="1"/>
</dbReference>
<accession>A0A0U5BBM2</accession>
<protein>
    <submittedName>
        <fullName evidence="11">Penicillin-binding protein 1A</fullName>
    </submittedName>
</protein>
<evidence type="ECO:0000256" key="6">
    <source>
        <dbReference type="ARBA" id="ARBA00022984"/>
    </source>
</evidence>
<keyword evidence="6" id="KW-0573">Peptidoglycan synthesis</keyword>
<evidence type="ECO:0000256" key="1">
    <source>
        <dbReference type="ARBA" id="ARBA00004370"/>
    </source>
</evidence>
<evidence type="ECO:0000256" key="7">
    <source>
        <dbReference type="ARBA" id="ARBA00022989"/>
    </source>
</evidence>
<dbReference type="KEGG" id="asoc:CB4_02490"/>
<comment type="subcellular location">
    <subcellularLocation>
        <location evidence="1">Membrane</location>
    </subcellularLocation>
</comment>
<dbReference type="GO" id="GO:0008955">
    <property type="term" value="F:peptidoglycan glycosyltransferase activity"/>
    <property type="evidence" value="ECO:0007669"/>
    <property type="project" value="TreeGrafter"/>
</dbReference>
<dbReference type="InterPro" id="IPR036950">
    <property type="entry name" value="PBP_transglycosylase"/>
</dbReference>
<evidence type="ECO:0000256" key="2">
    <source>
        <dbReference type="ARBA" id="ARBA00004752"/>
    </source>
</evidence>
<proteinExistence type="predicted"/>
<evidence type="ECO:0000256" key="8">
    <source>
        <dbReference type="ARBA" id="ARBA00023136"/>
    </source>
</evidence>
<keyword evidence="4" id="KW-0812">Transmembrane</keyword>
<name>A0A0U5BBM2_9BACL</name>
<evidence type="ECO:0000256" key="3">
    <source>
        <dbReference type="ARBA" id="ARBA00022679"/>
    </source>
</evidence>
<dbReference type="InterPro" id="IPR023346">
    <property type="entry name" value="Lysozyme-like_dom_sf"/>
</dbReference>
<dbReference type="GO" id="GO:0009252">
    <property type="term" value="P:peptidoglycan biosynthetic process"/>
    <property type="evidence" value="ECO:0007669"/>
    <property type="project" value="UniProtKB-KW"/>
</dbReference>
<dbReference type="EMBL" id="AP017312">
    <property type="protein sequence ID" value="BAU28316.1"/>
    <property type="molecule type" value="Genomic_DNA"/>
</dbReference>
<evidence type="ECO:0000313" key="12">
    <source>
        <dbReference type="Proteomes" id="UP000217696"/>
    </source>
</evidence>
<dbReference type="GO" id="GO:0071555">
    <property type="term" value="P:cell wall organization"/>
    <property type="evidence" value="ECO:0007669"/>
    <property type="project" value="UniProtKB-KW"/>
</dbReference>
<keyword evidence="5" id="KW-0133">Cell shape</keyword>
<dbReference type="PANTHER" id="PTHR32282:SF33">
    <property type="entry name" value="PEPTIDOGLYCAN GLYCOSYLTRANSFERASE"/>
    <property type="match status" value="1"/>
</dbReference>
<dbReference type="SUPFAM" id="SSF53955">
    <property type="entry name" value="Lysozyme-like"/>
    <property type="match status" value="1"/>
</dbReference>
<keyword evidence="12" id="KW-1185">Reference proteome</keyword>
<gene>
    <name evidence="11" type="primary">mrcA</name>
    <name evidence="11" type="ORF">CB4_02490</name>
</gene>
<sequence length="237" mass="27036">MRKINWGARLFLLCLLLWASFLFIFSNIYPVADVVREISNQKIIENKSRFLSLQQIPGAFQLAIIETEDRRFYSHFGIDPIGIVRSFFVDVQGDQLREGGSTITQQLIRNTILGPEKTFTRKIKEVVLSVALDSFMSKQEILDLYLNIIYFGHGAYGAGQAAQVYFGKSLSALSLPEWSLLAGLPNEPYNLDPYSFMNRAKERQKEVLQHLVDAHYISQQEADAAYQQKLVLKHSKA</sequence>
<evidence type="ECO:0000259" key="10">
    <source>
        <dbReference type="Pfam" id="PF00912"/>
    </source>
</evidence>
<dbReference type="AlphaFoldDB" id="A0A0U5BBM2"/>
<comment type="pathway">
    <text evidence="2">Cell wall biogenesis; peptidoglycan biosynthesis.</text>
</comment>
<dbReference type="InterPro" id="IPR001264">
    <property type="entry name" value="Glyco_trans_51"/>
</dbReference>
<dbReference type="FunFam" id="1.10.3810.10:FF:000003">
    <property type="entry name" value="Penicillin-binding protein 1a"/>
    <property type="match status" value="1"/>
</dbReference>
<evidence type="ECO:0000256" key="9">
    <source>
        <dbReference type="ARBA" id="ARBA00023316"/>
    </source>
</evidence>
<dbReference type="InterPro" id="IPR050396">
    <property type="entry name" value="Glycosyltr_51/Transpeptidase"/>
</dbReference>
<dbReference type="Proteomes" id="UP000217696">
    <property type="component" value="Chromosome"/>
</dbReference>
<keyword evidence="7" id="KW-1133">Transmembrane helix</keyword>
<feature type="domain" description="Glycosyl transferase family 51" evidence="10">
    <location>
        <begin position="44"/>
        <end position="211"/>
    </location>
</feature>
<dbReference type="RefSeq" id="WP_157737961.1">
    <property type="nucleotide sequence ID" value="NZ_AP017312.1"/>
</dbReference>
<keyword evidence="8" id="KW-0472">Membrane</keyword>
<dbReference type="PANTHER" id="PTHR32282">
    <property type="entry name" value="BINDING PROTEIN TRANSPEPTIDASE, PUTATIVE-RELATED"/>
    <property type="match status" value="1"/>
</dbReference>
<dbReference type="GO" id="GO:0016020">
    <property type="term" value="C:membrane"/>
    <property type="evidence" value="ECO:0007669"/>
    <property type="project" value="UniProtKB-SubCell"/>
</dbReference>
<evidence type="ECO:0000313" key="11">
    <source>
        <dbReference type="EMBL" id="BAU28316.1"/>
    </source>
</evidence>
<keyword evidence="3" id="KW-0808">Transferase</keyword>
<evidence type="ECO:0000256" key="5">
    <source>
        <dbReference type="ARBA" id="ARBA00022960"/>
    </source>
</evidence>
<reference evidence="11 12" key="1">
    <citation type="submission" date="2015-12" db="EMBL/GenBank/DDBJ databases">
        <title>Genome sequence of Aneurinibacillus soli.</title>
        <authorList>
            <person name="Lee J.S."/>
            <person name="Lee K.C."/>
            <person name="Kim K.K."/>
            <person name="Lee B.W."/>
        </authorList>
    </citation>
    <scope>NUCLEOTIDE SEQUENCE [LARGE SCALE GENOMIC DNA]</scope>
    <source>
        <strain evidence="11 12">CB4</strain>
    </source>
</reference>